<evidence type="ECO:0000256" key="2">
    <source>
        <dbReference type="SAM" id="Phobius"/>
    </source>
</evidence>
<evidence type="ECO:0000313" key="4">
    <source>
        <dbReference type="Proteomes" id="UP000305067"/>
    </source>
</evidence>
<dbReference type="STRING" id="1884261.A0A5C3QW04"/>
<dbReference type="OrthoDB" id="3245306at2759"/>
<protein>
    <recommendedName>
        <fullName evidence="5">WW domain-containing protein</fullName>
    </recommendedName>
</protein>
<reference evidence="3 4" key="1">
    <citation type="journal article" date="2019" name="Nat. Ecol. Evol.">
        <title>Megaphylogeny resolves global patterns of mushroom evolution.</title>
        <authorList>
            <person name="Varga T."/>
            <person name="Krizsan K."/>
            <person name="Foldi C."/>
            <person name="Dima B."/>
            <person name="Sanchez-Garcia M."/>
            <person name="Sanchez-Ramirez S."/>
            <person name="Szollosi G.J."/>
            <person name="Szarkandi J.G."/>
            <person name="Papp V."/>
            <person name="Albert L."/>
            <person name="Andreopoulos W."/>
            <person name="Angelini C."/>
            <person name="Antonin V."/>
            <person name="Barry K.W."/>
            <person name="Bougher N.L."/>
            <person name="Buchanan P."/>
            <person name="Buyck B."/>
            <person name="Bense V."/>
            <person name="Catcheside P."/>
            <person name="Chovatia M."/>
            <person name="Cooper J."/>
            <person name="Damon W."/>
            <person name="Desjardin D."/>
            <person name="Finy P."/>
            <person name="Geml J."/>
            <person name="Haridas S."/>
            <person name="Hughes K."/>
            <person name="Justo A."/>
            <person name="Karasinski D."/>
            <person name="Kautmanova I."/>
            <person name="Kiss B."/>
            <person name="Kocsube S."/>
            <person name="Kotiranta H."/>
            <person name="LaButti K.M."/>
            <person name="Lechner B.E."/>
            <person name="Liimatainen K."/>
            <person name="Lipzen A."/>
            <person name="Lukacs Z."/>
            <person name="Mihaltcheva S."/>
            <person name="Morgado L.N."/>
            <person name="Niskanen T."/>
            <person name="Noordeloos M.E."/>
            <person name="Ohm R.A."/>
            <person name="Ortiz-Santana B."/>
            <person name="Ovrebo C."/>
            <person name="Racz N."/>
            <person name="Riley R."/>
            <person name="Savchenko A."/>
            <person name="Shiryaev A."/>
            <person name="Soop K."/>
            <person name="Spirin V."/>
            <person name="Szebenyi C."/>
            <person name="Tomsovsky M."/>
            <person name="Tulloss R.E."/>
            <person name="Uehling J."/>
            <person name="Grigoriev I.V."/>
            <person name="Vagvolgyi C."/>
            <person name="Papp T."/>
            <person name="Martin F.M."/>
            <person name="Miettinen O."/>
            <person name="Hibbett D.S."/>
            <person name="Nagy L.G."/>
        </authorList>
    </citation>
    <scope>NUCLEOTIDE SEQUENCE [LARGE SCALE GENOMIC DNA]</scope>
    <source>
        <strain evidence="3 4">CBS 309.79</strain>
    </source>
</reference>
<gene>
    <name evidence="3" type="ORF">BDV98DRAFT_558974</name>
</gene>
<dbReference type="Proteomes" id="UP000305067">
    <property type="component" value="Unassembled WGS sequence"/>
</dbReference>
<evidence type="ECO:0000313" key="3">
    <source>
        <dbReference type="EMBL" id="TFL06185.1"/>
    </source>
</evidence>
<keyword evidence="2" id="KW-0812">Transmembrane</keyword>
<dbReference type="AlphaFoldDB" id="A0A5C3QW04"/>
<dbReference type="EMBL" id="ML178815">
    <property type="protein sequence ID" value="TFL06185.1"/>
    <property type="molecule type" value="Genomic_DNA"/>
</dbReference>
<accession>A0A5C3QW04</accession>
<organism evidence="3 4">
    <name type="scientific">Pterulicium gracile</name>
    <dbReference type="NCBI Taxonomy" id="1884261"/>
    <lineage>
        <taxon>Eukaryota</taxon>
        <taxon>Fungi</taxon>
        <taxon>Dikarya</taxon>
        <taxon>Basidiomycota</taxon>
        <taxon>Agaricomycotina</taxon>
        <taxon>Agaricomycetes</taxon>
        <taxon>Agaricomycetidae</taxon>
        <taxon>Agaricales</taxon>
        <taxon>Pleurotineae</taxon>
        <taxon>Pterulaceae</taxon>
        <taxon>Pterulicium</taxon>
    </lineage>
</organism>
<name>A0A5C3QW04_9AGAR</name>
<sequence length="508" mass="56026">MQTNPSMPKPNAALEAALHTPGPEDRDDVSEVVATPRGYFPTVNVPGVPLVRKVTDPDRNSLFSFGDGAADGPELIEDDFRRPDLSDPFADPQAPVVIPATMEMPVPPTAMPVPVPAPVSEALHVTNGDAFNETLPLLGNTSTALTNSSTTYNALTLLPSTHLLAKHGWVEYALPDGSTYYVQPVLRIVTDVNLRSVEKVHKVLECLKLDSSATESHSNGGSEDVVQIDAGAGVNPHAHLDRELWLREVGRKGDEKFVRWWVDHRRGTAGIEEVEDDAEDRLDTEYRYWTYMEAHPAHISLTPAAKSQALEALAWAYTDSLLPNSNKPTAPPFTQDECQQLMNLLRSFTEGPGAHNAIQARIVSKILIRVGQWKQANFRPSKPLPQDALVLSPASSSATAFILGIGPAITVRRIITDLFVTTFCFGLPYMYLSRESAARYHHHYHPHAHSRSFTLFYPDIEARRSAWSHSYQRRAPLVLGAGMVVCLLAWVLVRGGRRAWRAVLGPRV</sequence>
<keyword evidence="4" id="KW-1185">Reference proteome</keyword>
<evidence type="ECO:0000256" key="1">
    <source>
        <dbReference type="SAM" id="MobiDB-lite"/>
    </source>
</evidence>
<keyword evidence="2" id="KW-1133">Transmembrane helix</keyword>
<feature type="region of interest" description="Disordered" evidence="1">
    <location>
        <begin position="1"/>
        <end position="29"/>
    </location>
</feature>
<feature type="transmembrane region" description="Helical" evidence="2">
    <location>
        <begin position="475"/>
        <end position="493"/>
    </location>
</feature>
<evidence type="ECO:0008006" key="5">
    <source>
        <dbReference type="Google" id="ProtNLM"/>
    </source>
</evidence>
<proteinExistence type="predicted"/>
<keyword evidence="2" id="KW-0472">Membrane</keyword>